<evidence type="ECO:0000313" key="3">
    <source>
        <dbReference type="Proteomes" id="UP000325780"/>
    </source>
</evidence>
<evidence type="ECO:0000313" key="2">
    <source>
        <dbReference type="EMBL" id="KAE8146767.1"/>
    </source>
</evidence>
<protein>
    <submittedName>
        <fullName evidence="2">Uncharacterized protein</fullName>
    </submittedName>
</protein>
<proteinExistence type="predicted"/>
<feature type="signal peptide" evidence="1">
    <location>
        <begin position="1"/>
        <end position="18"/>
    </location>
</feature>
<dbReference type="Proteomes" id="UP000325780">
    <property type="component" value="Unassembled WGS sequence"/>
</dbReference>
<evidence type="ECO:0000256" key="1">
    <source>
        <dbReference type="SAM" id="SignalP"/>
    </source>
</evidence>
<dbReference type="OrthoDB" id="4186099at2759"/>
<organism evidence="2 3">
    <name type="scientific">Aspergillus avenaceus</name>
    <dbReference type="NCBI Taxonomy" id="36643"/>
    <lineage>
        <taxon>Eukaryota</taxon>
        <taxon>Fungi</taxon>
        <taxon>Dikarya</taxon>
        <taxon>Ascomycota</taxon>
        <taxon>Pezizomycotina</taxon>
        <taxon>Eurotiomycetes</taxon>
        <taxon>Eurotiomycetidae</taxon>
        <taxon>Eurotiales</taxon>
        <taxon>Aspergillaceae</taxon>
        <taxon>Aspergillus</taxon>
        <taxon>Aspergillus subgen. Circumdati</taxon>
    </lineage>
</organism>
<feature type="chain" id="PRO_5024787181" evidence="1">
    <location>
        <begin position="19"/>
        <end position="90"/>
    </location>
</feature>
<accession>A0A5N6TKA4</accession>
<keyword evidence="3" id="KW-1185">Reference proteome</keyword>
<gene>
    <name evidence="2" type="ORF">BDV25DRAFT_143384</name>
</gene>
<keyword evidence="1" id="KW-0732">Signal</keyword>
<sequence length="90" mass="10223">MKPIYILTLLAPTIYARACTQYLLYCGSTLKTIDTGYDSIIRTKLQQRGIEVTDHSVEDSWWYCLDFGDINYIDTCEKCVNAGSGNDDHC</sequence>
<name>A0A5N6TKA4_ASPAV</name>
<dbReference type="AlphaFoldDB" id="A0A5N6TKA4"/>
<dbReference type="EMBL" id="ML742243">
    <property type="protein sequence ID" value="KAE8146767.1"/>
    <property type="molecule type" value="Genomic_DNA"/>
</dbReference>
<reference evidence="2 3" key="1">
    <citation type="submission" date="2019-04" db="EMBL/GenBank/DDBJ databases">
        <title>Friends and foes A comparative genomics study of 23 Aspergillus species from section Flavi.</title>
        <authorList>
            <consortium name="DOE Joint Genome Institute"/>
            <person name="Kjaerbolling I."/>
            <person name="Vesth T."/>
            <person name="Frisvad J.C."/>
            <person name="Nybo J.L."/>
            <person name="Theobald S."/>
            <person name="Kildgaard S."/>
            <person name="Isbrandt T."/>
            <person name="Kuo A."/>
            <person name="Sato A."/>
            <person name="Lyhne E.K."/>
            <person name="Kogle M.E."/>
            <person name="Wiebenga A."/>
            <person name="Kun R.S."/>
            <person name="Lubbers R.J."/>
            <person name="Makela M.R."/>
            <person name="Barry K."/>
            <person name="Chovatia M."/>
            <person name="Clum A."/>
            <person name="Daum C."/>
            <person name="Haridas S."/>
            <person name="He G."/>
            <person name="LaButti K."/>
            <person name="Lipzen A."/>
            <person name="Mondo S."/>
            <person name="Riley R."/>
            <person name="Salamov A."/>
            <person name="Simmons B.A."/>
            <person name="Magnuson J.K."/>
            <person name="Henrissat B."/>
            <person name="Mortensen U.H."/>
            <person name="Larsen T.O."/>
            <person name="Devries R.P."/>
            <person name="Grigoriev I.V."/>
            <person name="Machida M."/>
            <person name="Baker S.E."/>
            <person name="Andersen M.R."/>
        </authorList>
    </citation>
    <scope>NUCLEOTIDE SEQUENCE [LARGE SCALE GENOMIC DNA]</scope>
    <source>
        <strain evidence="2 3">IBT 18842</strain>
    </source>
</reference>